<reference evidence="1 2" key="1">
    <citation type="submission" date="2020-06" db="EMBL/GenBank/DDBJ databases">
        <title>REHAB project genomes.</title>
        <authorList>
            <person name="Shaw L.P."/>
        </authorList>
    </citation>
    <scope>NUCLEOTIDE SEQUENCE [LARGE SCALE GENOMIC DNA]</scope>
    <source>
        <strain evidence="1 2">RHB10-C12</strain>
    </source>
</reference>
<dbReference type="RefSeq" id="WP_057108822.1">
    <property type="nucleotide sequence ID" value="NZ_BFGJ01000031.1"/>
</dbReference>
<evidence type="ECO:0000313" key="2">
    <source>
        <dbReference type="Proteomes" id="UP000514754"/>
    </source>
</evidence>
<evidence type="ECO:0000313" key="1">
    <source>
        <dbReference type="EMBL" id="QMO43300.1"/>
    </source>
</evidence>
<name>A0A0Q3ASK3_ECOLX</name>
<organism evidence="1 2">
    <name type="scientific">Escherichia coli</name>
    <dbReference type="NCBI Taxonomy" id="562"/>
    <lineage>
        <taxon>Bacteria</taxon>
        <taxon>Pseudomonadati</taxon>
        <taxon>Pseudomonadota</taxon>
        <taxon>Gammaproteobacteria</taxon>
        <taxon>Enterobacterales</taxon>
        <taxon>Enterobacteriaceae</taxon>
        <taxon>Escherichia</taxon>
    </lineage>
</organism>
<dbReference type="Proteomes" id="UP000514754">
    <property type="component" value="Chromosome"/>
</dbReference>
<gene>
    <name evidence="1" type="ORF">HVW43_24725</name>
</gene>
<sequence>MKRKSKSAAIAAITTALTASLAPVPAKSTILPTTVIESATHARVVSMLTFEHHDGQVFLPLEEAIEYINGLNDNMRAALNAVIEERQNRGKGALFTDKTAKIIKICEESIKQHTRVKEAVKIVMDPDNLAKMYPDSLEQRIAYRNKLVRFGRAIAQGEFIARDAINTIKRSTAPDKTTSLGNTLSDGNVKAMIIAEHKNMGLPAPEFS</sequence>
<proteinExistence type="predicted"/>
<dbReference type="AlphaFoldDB" id="A0A0Q3ASK3"/>
<protein>
    <submittedName>
        <fullName evidence="1">Iron-sulfur cluster assembly scaffold protein SufA</fullName>
    </submittedName>
</protein>
<dbReference type="EMBL" id="CP057906">
    <property type="protein sequence ID" value="QMO43300.1"/>
    <property type="molecule type" value="Genomic_DNA"/>
</dbReference>
<accession>A0A0Q3ASK3</accession>